<feature type="binding site" evidence="8">
    <location>
        <begin position="30"/>
        <end position="37"/>
    </location>
    <ligand>
        <name>ATP</name>
        <dbReference type="ChEBI" id="CHEBI:30616"/>
    </ligand>
</feature>
<dbReference type="AlphaFoldDB" id="A0A7X2XG14"/>
<comment type="similarity">
    <text evidence="2 8">Belongs to the pantothenate synthetase family.</text>
</comment>
<keyword evidence="5 8" id="KW-0547">Nucleotide-binding</keyword>
<keyword evidence="8" id="KW-0963">Cytoplasm</keyword>
<dbReference type="InterPro" id="IPR003721">
    <property type="entry name" value="Pantoate_ligase"/>
</dbReference>
<dbReference type="RefSeq" id="WP_155164046.1">
    <property type="nucleotide sequence ID" value="NZ_WNBG01000004.1"/>
</dbReference>
<evidence type="ECO:0000256" key="5">
    <source>
        <dbReference type="ARBA" id="ARBA00022741"/>
    </source>
</evidence>
<gene>
    <name evidence="8" type="primary">panC</name>
    <name evidence="9" type="ORF">GMD11_07405</name>
    <name evidence="10" type="ORF">GMD18_07060</name>
</gene>
<accession>A0A7X2XG14</accession>
<sequence>MKLCQTTADLQEEVALAKAAGKSIGLVPTMGALHEGHGSLIAAARKENELVIVSVFVNPTQFGPGEDLEAYPRTLEADCILAGKMGADIVFAPAAKEMYPSADMTWVEVTGHITKVLCGRSRPIHFRGVTTVVSKLFNLAQPDRAYFGQKDAQQVQVIKRMVKDLFFYVQLRIMPIVREADGLAKSSRNTYLSQEERTAGLILSKSLRYAEELFKQGERDSSRIAAETAKLIGSEPLSEIDYVEIYELPDLKPVAGDITGSCLLAVAVRFGTTRLIDNVILEVE</sequence>
<dbReference type="GO" id="GO:0005524">
    <property type="term" value="F:ATP binding"/>
    <property type="evidence" value="ECO:0007669"/>
    <property type="project" value="UniProtKB-KW"/>
</dbReference>
<comment type="caution">
    <text evidence="9">The sequence shown here is derived from an EMBL/GenBank/DDBJ whole genome shotgun (WGS) entry which is preliminary data.</text>
</comment>
<evidence type="ECO:0000256" key="3">
    <source>
        <dbReference type="ARBA" id="ARBA00022598"/>
    </source>
</evidence>
<dbReference type="UniPathway" id="UPA00028">
    <property type="reaction ID" value="UER00005"/>
</dbReference>
<dbReference type="PANTHER" id="PTHR21299">
    <property type="entry name" value="CYTIDYLATE KINASE/PANTOATE-BETA-ALANINE LIGASE"/>
    <property type="match status" value="1"/>
</dbReference>
<dbReference type="GO" id="GO:0005829">
    <property type="term" value="C:cytosol"/>
    <property type="evidence" value="ECO:0007669"/>
    <property type="project" value="TreeGrafter"/>
</dbReference>
<dbReference type="InterPro" id="IPR042176">
    <property type="entry name" value="Pantoate_ligase_C"/>
</dbReference>
<evidence type="ECO:0000256" key="6">
    <source>
        <dbReference type="ARBA" id="ARBA00022840"/>
    </source>
</evidence>
<dbReference type="GO" id="GO:0015940">
    <property type="term" value="P:pantothenate biosynthetic process"/>
    <property type="evidence" value="ECO:0007669"/>
    <property type="project" value="UniProtKB-UniRule"/>
</dbReference>
<feature type="active site" description="Proton donor" evidence="8">
    <location>
        <position position="37"/>
    </location>
</feature>
<keyword evidence="3 8" id="KW-0436">Ligase</keyword>
<feature type="binding site" evidence="8">
    <location>
        <position position="61"/>
    </location>
    <ligand>
        <name>(R)-pantoate</name>
        <dbReference type="ChEBI" id="CHEBI:15980"/>
    </ligand>
</feature>
<dbReference type="FunFam" id="3.30.1300.10:FF:000001">
    <property type="entry name" value="Pantothenate synthetase"/>
    <property type="match status" value="1"/>
</dbReference>
<evidence type="ECO:0000256" key="2">
    <source>
        <dbReference type="ARBA" id="ARBA00009256"/>
    </source>
</evidence>
<dbReference type="CDD" id="cd00560">
    <property type="entry name" value="PanC"/>
    <property type="match status" value="1"/>
</dbReference>
<dbReference type="FunFam" id="3.40.50.620:FF:000013">
    <property type="entry name" value="Pantothenate synthetase"/>
    <property type="match status" value="1"/>
</dbReference>
<dbReference type="NCBIfam" id="TIGR00018">
    <property type="entry name" value="panC"/>
    <property type="match status" value="1"/>
</dbReference>
<evidence type="ECO:0000313" key="11">
    <source>
        <dbReference type="Proteomes" id="UP000443070"/>
    </source>
</evidence>
<feature type="binding site" evidence="8">
    <location>
        <begin position="148"/>
        <end position="151"/>
    </location>
    <ligand>
        <name>ATP</name>
        <dbReference type="ChEBI" id="CHEBI:30616"/>
    </ligand>
</feature>
<dbReference type="EMBL" id="WNBW01000004">
    <property type="protein sequence ID" value="MTU04150.1"/>
    <property type="molecule type" value="Genomic_DNA"/>
</dbReference>
<comment type="catalytic activity">
    <reaction evidence="7 8">
        <text>(R)-pantoate + beta-alanine + ATP = (R)-pantothenate + AMP + diphosphate + H(+)</text>
        <dbReference type="Rhea" id="RHEA:10912"/>
        <dbReference type="ChEBI" id="CHEBI:15378"/>
        <dbReference type="ChEBI" id="CHEBI:15980"/>
        <dbReference type="ChEBI" id="CHEBI:29032"/>
        <dbReference type="ChEBI" id="CHEBI:30616"/>
        <dbReference type="ChEBI" id="CHEBI:33019"/>
        <dbReference type="ChEBI" id="CHEBI:57966"/>
        <dbReference type="ChEBI" id="CHEBI:456215"/>
        <dbReference type="EC" id="6.3.2.1"/>
    </reaction>
</comment>
<dbReference type="Gene3D" id="3.40.50.620">
    <property type="entry name" value="HUPs"/>
    <property type="match status" value="1"/>
</dbReference>
<dbReference type="PANTHER" id="PTHR21299:SF1">
    <property type="entry name" value="PANTOATE--BETA-ALANINE LIGASE"/>
    <property type="match status" value="1"/>
</dbReference>
<evidence type="ECO:0000256" key="4">
    <source>
        <dbReference type="ARBA" id="ARBA00022655"/>
    </source>
</evidence>
<reference evidence="11 12" key="1">
    <citation type="journal article" date="2019" name="Nat. Med.">
        <title>A library of human gut bacterial isolates paired with longitudinal multiomics data enables mechanistic microbiome research.</title>
        <authorList>
            <person name="Poyet M."/>
            <person name="Groussin M."/>
            <person name="Gibbons S.M."/>
            <person name="Avila-Pacheco J."/>
            <person name="Jiang X."/>
            <person name="Kearney S.M."/>
            <person name="Perrotta A.R."/>
            <person name="Berdy B."/>
            <person name="Zhao S."/>
            <person name="Lieberman T.D."/>
            <person name="Swanson P.K."/>
            <person name="Smith M."/>
            <person name="Roesemann S."/>
            <person name="Alexander J.E."/>
            <person name="Rich S.A."/>
            <person name="Livny J."/>
            <person name="Vlamakis H."/>
            <person name="Clish C."/>
            <person name="Bullock K."/>
            <person name="Deik A."/>
            <person name="Scott J."/>
            <person name="Pierce K.A."/>
            <person name="Xavier R.J."/>
            <person name="Alm E.J."/>
        </authorList>
    </citation>
    <scope>NUCLEOTIDE SEQUENCE [LARGE SCALE GENOMIC DNA]</scope>
    <source>
        <strain evidence="9 12">BIOML-A13</strain>
        <strain evidence="10 11">BIOML-A3</strain>
    </source>
</reference>
<dbReference type="Gene3D" id="3.30.1300.10">
    <property type="entry name" value="Pantoate-beta-alanine ligase, C-terminal domain"/>
    <property type="match status" value="1"/>
</dbReference>
<dbReference type="Proteomes" id="UP000443070">
    <property type="component" value="Unassembled WGS sequence"/>
</dbReference>
<dbReference type="HAMAP" id="MF_00158">
    <property type="entry name" value="PanC"/>
    <property type="match status" value="1"/>
</dbReference>
<keyword evidence="11" id="KW-1185">Reference proteome</keyword>
<name>A0A7X2XG14_9FIRM</name>
<dbReference type="Pfam" id="PF02569">
    <property type="entry name" value="Pantoate_ligase"/>
    <property type="match status" value="1"/>
</dbReference>
<protein>
    <recommendedName>
        <fullName evidence="8">Pantothenate synthetase</fullName>
        <shortName evidence="8">PS</shortName>
        <ecNumber evidence="8">6.3.2.1</ecNumber>
    </recommendedName>
    <alternativeName>
        <fullName evidence="8">Pantoate--beta-alanine ligase</fullName>
    </alternativeName>
    <alternativeName>
        <fullName evidence="8">Pantoate-activating enzyme</fullName>
    </alternativeName>
</protein>
<evidence type="ECO:0000256" key="1">
    <source>
        <dbReference type="ARBA" id="ARBA00004990"/>
    </source>
</evidence>
<evidence type="ECO:0000313" key="10">
    <source>
        <dbReference type="EMBL" id="MTU04150.1"/>
    </source>
</evidence>
<organism evidence="9 12">
    <name type="scientific">Phascolarctobacterium faecium</name>
    <dbReference type="NCBI Taxonomy" id="33025"/>
    <lineage>
        <taxon>Bacteria</taxon>
        <taxon>Bacillati</taxon>
        <taxon>Bacillota</taxon>
        <taxon>Negativicutes</taxon>
        <taxon>Acidaminococcales</taxon>
        <taxon>Acidaminococcaceae</taxon>
        <taxon>Phascolarctobacterium</taxon>
    </lineage>
</organism>
<dbReference type="OrthoDB" id="9773087at2"/>
<keyword evidence="6 8" id="KW-0067">ATP-binding</keyword>
<feature type="binding site" evidence="8">
    <location>
        <begin position="185"/>
        <end position="188"/>
    </location>
    <ligand>
        <name>ATP</name>
        <dbReference type="ChEBI" id="CHEBI:30616"/>
    </ligand>
</feature>
<comment type="subunit">
    <text evidence="8">Homodimer.</text>
</comment>
<feature type="binding site" evidence="8">
    <location>
        <position position="177"/>
    </location>
    <ligand>
        <name>ATP</name>
        <dbReference type="ChEBI" id="CHEBI:30616"/>
    </ligand>
</feature>
<dbReference type="SUPFAM" id="SSF52374">
    <property type="entry name" value="Nucleotidylyl transferase"/>
    <property type="match status" value="1"/>
</dbReference>
<feature type="binding site" evidence="8">
    <location>
        <position position="154"/>
    </location>
    <ligand>
        <name>(R)-pantoate</name>
        <dbReference type="ChEBI" id="CHEBI:15980"/>
    </ligand>
</feature>
<keyword evidence="4 8" id="KW-0566">Pantothenate biosynthesis</keyword>
<evidence type="ECO:0000256" key="7">
    <source>
        <dbReference type="ARBA" id="ARBA00048258"/>
    </source>
</evidence>
<evidence type="ECO:0000313" key="12">
    <source>
        <dbReference type="Proteomes" id="UP000484547"/>
    </source>
</evidence>
<dbReference type="EC" id="6.3.2.1" evidence="8"/>
<dbReference type="InterPro" id="IPR014729">
    <property type="entry name" value="Rossmann-like_a/b/a_fold"/>
</dbReference>
<dbReference type="EMBL" id="WNBM01000004">
    <property type="protein sequence ID" value="MTT76086.1"/>
    <property type="molecule type" value="Genomic_DNA"/>
</dbReference>
<dbReference type="GO" id="GO:0004592">
    <property type="term" value="F:pantoate-beta-alanine ligase activity"/>
    <property type="evidence" value="ECO:0007669"/>
    <property type="project" value="UniProtKB-UniRule"/>
</dbReference>
<comment type="function">
    <text evidence="8">Catalyzes the condensation of pantoate with beta-alanine in an ATP-dependent reaction via a pantoyl-adenylate intermediate.</text>
</comment>
<comment type="miscellaneous">
    <text evidence="8">The reaction proceeds by a bi uni uni bi ping pong mechanism.</text>
</comment>
<evidence type="ECO:0000313" key="9">
    <source>
        <dbReference type="EMBL" id="MTT76086.1"/>
    </source>
</evidence>
<comment type="subcellular location">
    <subcellularLocation>
        <location evidence="8">Cytoplasm</location>
    </subcellularLocation>
</comment>
<comment type="pathway">
    <text evidence="1 8">Cofactor biosynthesis; (R)-pantothenate biosynthesis; (R)-pantothenate from (R)-pantoate and beta-alanine: step 1/1.</text>
</comment>
<dbReference type="Proteomes" id="UP000484547">
    <property type="component" value="Unassembled WGS sequence"/>
</dbReference>
<feature type="binding site" evidence="8">
    <location>
        <position position="61"/>
    </location>
    <ligand>
        <name>beta-alanine</name>
        <dbReference type="ChEBI" id="CHEBI:57966"/>
    </ligand>
</feature>
<evidence type="ECO:0000256" key="8">
    <source>
        <dbReference type="HAMAP-Rule" id="MF_00158"/>
    </source>
</evidence>
<proteinExistence type="inferred from homology"/>